<gene>
    <name evidence="4" type="ORF">CUNI_LOCUS3966</name>
</gene>
<evidence type="ECO:0000313" key="5">
    <source>
        <dbReference type="Proteomes" id="UP000678393"/>
    </source>
</evidence>
<reference evidence="4" key="1">
    <citation type="submission" date="2021-04" db="EMBL/GenBank/DDBJ databases">
        <authorList>
            <consortium name="Molecular Ecology Group"/>
        </authorList>
    </citation>
    <scope>NUCLEOTIDE SEQUENCE</scope>
</reference>
<evidence type="ECO:0000256" key="2">
    <source>
        <dbReference type="SAM" id="MobiDB-lite"/>
    </source>
</evidence>
<dbReference type="PROSITE" id="PS50238">
    <property type="entry name" value="RHOGAP"/>
    <property type="match status" value="1"/>
</dbReference>
<keyword evidence="1" id="KW-0343">GTPase activation</keyword>
<name>A0A8S3YPP1_9EUPU</name>
<comment type="caution">
    <text evidence="4">The sequence shown here is derived from an EMBL/GenBank/DDBJ whole genome shotgun (WGS) entry which is preliminary data.</text>
</comment>
<dbReference type="PANTHER" id="PTHR12635:SF7">
    <property type="entry name" value="RHO GTPASE ACTIVATING PROTEIN 6-RELATED"/>
    <property type="match status" value="1"/>
</dbReference>
<dbReference type="PANTHER" id="PTHR12635">
    <property type="entry name" value="RHO-GTPASE-ACTIVATING PROTEIN 6 FAMILY MEMBER"/>
    <property type="match status" value="1"/>
</dbReference>
<evidence type="ECO:0000259" key="3">
    <source>
        <dbReference type="PROSITE" id="PS50238"/>
    </source>
</evidence>
<feature type="domain" description="Rho-GAP" evidence="3">
    <location>
        <begin position="454"/>
        <end position="665"/>
    </location>
</feature>
<keyword evidence="5" id="KW-1185">Reference proteome</keyword>
<dbReference type="OrthoDB" id="10024839at2759"/>
<dbReference type="GO" id="GO:0007165">
    <property type="term" value="P:signal transduction"/>
    <property type="evidence" value="ECO:0007669"/>
    <property type="project" value="InterPro"/>
</dbReference>
<protein>
    <recommendedName>
        <fullName evidence="3">Rho-GAP domain-containing protein</fullName>
    </recommendedName>
</protein>
<dbReference type="Proteomes" id="UP000678393">
    <property type="component" value="Unassembled WGS sequence"/>
</dbReference>
<dbReference type="EMBL" id="CAJHNH020000549">
    <property type="protein sequence ID" value="CAG5118408.1"/>
    <property type="molecule type" value="Genomic_DNA"/>
</dbReference>
<feature type="region of interest" description="Disordered" evidence="2">
    <location>
        <begin position="381"/>
        <end position="405"/>
    </location>
</feature>
<dbReference type="SMART" id="SM00324">
    <property type="entry name" value="RhoGAP"/>
    <property type="match status" value="1"/>
</dbReference>
<proteinExistence type="predicted"/>
<dbReference type="Gene3D" id="1.10.555.10">
    <property type="entry name" value="Rho GTPase activation protein"/>
    <property type="match status" value="1"/>
</dbReference>
<dbReference type="InterPro" id="IPR037863">
    <property type="entry name" value="RHOGAP6/36"/>
</dbReference>
<feature type="non-terminal residue" evidence="4">
    <location>
        <position position="1"/>
    </location>
</feature>
<dbReference type="GO" id="GO:0005096">
    <property type="term" value="F:GTPase activator activity"/>
    <property type="evidence" value="ECO:0007669"/>
    <property type="project" value="UniProtKB-KW"/>
</dbReference>
<dbReference type="Pfam" id="PF00620">
    <property type="entry name" value="RhoGAP"/>
    <property type="match status" value="1"/>
</dbReference>
<evidence type="ECO:0000256" key="1">
    <source>
        <dbReference type="ARBA" id="ARBA00022468"/>
    </source>
</evidence>
<dbReference type="AlphaFoldDB" id="A0A8S3YPP1"/>
<accession>A0A8S3YPP1</accession>
<evidence type="ECO:0000313" key="4">
    <source>
        <dbReference type="EMBL" id="CAG5118408.1"/>
    </source>
</evidence>
<organism evidence="4 5">
    <name type="scientific">Candidula unifasciata</name>
    <dbReference type="NCBI Taxonomy" id="100452"/>
    <lineage>
        <taxon>Eukaryota</taxon>
        <taxon>Metazoa</taxon>
        <taxon>Spiralia</taxon>
        <taxon>Lophotrochozoa</taxon>
        <taxon>Mollusca</taxon>
        <taxon>Gastropoda</taxon>
        <taxon>Heterobranchia</taxon>
        <taxon>Euthyneura</taxon>
        <taxon>Panpulmonata</taxon>
        <taxon>Eupulmonata</taxon>
        <taxon>Stylommatophora</taxon>
        <taxon>Helicina</taxon>
        <taxon>Helicoidea</taxon>
        <taxon>Geomitridae</taxon>
        <taxon>Candidula</taxon>
    </lineage>
</organism>
<dbReference type="InterPro" id="IPR000198">
    <property type="entry name" value="RhoGAP_dom"/>
</dbReference>
<sequence length="666" mass="73365">MLVKSPVFAGIESEYVTLDERYELPKHSRINRTKEATGITTSNGSILRHYRNGCTESPNETRTLKLNSNRPVKERPGHPSHELLVSSNGKYTVGNDFLLHSSKSNLLWMNSTETLSSTKYGSRTANVGTERAGLVPSSQISKTITRIGKYIECANGELTSKTGLTNNITVCKSENRSKLKRCKSLPDLQDTRNGIFDSHSNFSDDEDGDDFGFLSYPISFSSSCPSAAMNKAKSPSPAARIFPKRWRSKTKAVPAVSNSVAMWSPGPPGSCAWSSVSGRKVQLRPVSILNLSEPERMILQKIALNKLQSMDIGCPVSIPCENSDQRRRKKSLSLKRRSKSVTSPLDLMMKGTSSGLVFGIPLAKCLSNDRELDKKRSGCSAACVGSPSSPRKSSSSSQGSVEIGSGKHELFPCHKRAASIDSLPESECSRNTSSSLIDALSLPASNPASRLNSLALDGSQRASQGEAQVPNIVKACFKHIETYGLQTLGIFRVGSSKKRVKQLREEFDSGREVQLTEEHNPHDVGALLKEYFRDLPDPLLTRELYLPFIYAERMKDDNKRHLALRLLISMLPVTNRDTLWALLQFLATVSQHAPDSTDEKGETVAGNKMDAHNLATLFGPNIIHRTKADKSADKEMLSESAERVEQSKEIIGVVKDMIDNHHELFE</sequence>
<feature type="compositionally biased region" description="Low complexity" evidence="2">
    <location>
        <begin position="385"/>
        <end position="404"/>
    </location>
</feature>
<dbReference type="SUPFAM" id="SSF48350">
    <property type="entry name" value="GTPase activation domain, GAP"/>
    <property type="match status" value="1"/>
</dbReference>
<dbReference type="InterPro" id="IPR008936">
    <property type="entry name" value="Rho_GTPase_activation_prot"/>
</dbReference>